<sequence>MATAPGDEVAEISRARRRNNRARPDNTIKDDSEATSKQQHVKNHQKKKGGGGTTKTNNDGSSMIHSNNTNHRRHAQNSVKSKKKNTTTFITSGHEREDSKKTAVNGNNNGGEMRNNKTRQRRKKNNNKQQNQATPTLFTKLHETELLATTPSPPPPLLLPDTELAMNSSDNHLSQKETSTEKIRSSIQEEHLFEPHLFEPAVTISNASDASQGSDSFGDIDIDDDDPNLQQHLDHIYAYTDFLLGQDAATISGDKRHLSFHPLNSSFDSALYVGRQNINDLIFSSTNNTTPFNFQHPTPFPPPFPPPPPPPTTKTSFTNNTNSMFAPTTSAPRHYQNITASTRGSTSMPTSPGVFVSPGGIYFPASPAAVPLPPSQFNSTSFLSNQQNVLPSISSMSTKSSNCTNKKWIKQSAERRNEKGGIKKSQHIVSELCLPPPIANTAIIPPPLVSPDLRSRPHPTTAKFYSDLDRPHSCKF</sequence>
<feature type="compositionally biased region" description="Basic and acidic residues" evidence="1">
    <location>
        <begin position="466"/>
        <end position="476"/>
    </location>
</feature>
<protein>
    <submittedName>
        <fullName evidence="2">Uncharacterized protein</fullName>
    </submittedName>
</protein>
<feature type="compositionally biased region" description="Basic residues" evidence="1">
    <location>
        <begin position="39"/>
        <end position="49"/>
    </location>
</feature>
<proteinExistence type="predicted"/>
<accession>A0A7S3JYC5</accession>
<name>A0A7S3JYC5_9STRA</name>
<feature type="compositionally biased region" description="Basic residues" evidence="1">
    <location>
        <begin position="116"/>
        <end position="126"/>
    </location>
</feature>
<dbReference type="EMBL" id="HBIJ01011110">
    <property type="protein sequence ID" value="CAE0366849.1"/>
    <property type="molecule type" value="Transcribed_RNA"/>
</dbReference>
<feature type="compositionally biased region" description="Basic and acidic residues" evidence="1">
    <location>
        <begin position="22"/>
        <end position="34"/>
    </location>
</feature>
<feature type="region of interest" description="Disordered" evidence="1">
    <location>
        <begin position="449"/>
        <end position="476"/>
    </location>
</feature>
<gene>
    <name evidence="2" type="ORF">ALAG00032_LOCUS7597</name>
</gene>
<evidence type="ECO:0000313" key="2">
    <source>
        <dbReference type="EMBL" id="CAE0366849.1"/>
    </source>
</evidence>
<feature type="compositionally biased region" description="Basic residues" evidence="1">
    <location>
        <begin position="70"/>
        <end position="85"/>
    </location>
</feature>
<evidence type="ECO:0000256" key="1">
    <source>
        <dbReference type="SAM" id="MobiDB-lite"/>
    </source>
</evidence>
<reference evidence="2" key="1">
    <citation type="submission" date="2021-01" db="EMBL/GenBank/DDBJ databases">
        <authorList>
            <person name="Corre E."/>
            <person name="Pelletier E."/>
            <person name="Niang G."/>
            <person name="Scheremetjew M."/>
            <person name="Finn R."/>
            <person name="Kale V."/>
            <person name="Holt S."/>
            <person name="Cochrane G."/>
            <person name="Meng A."/>
            <person name="Brown T."/>
            <person name="Cohen L."/>
        </authorList>
    </citation>
    <scope>NUCLEOTIDE SEQUENCE</scope>
    <source>
        <strain evidence="2">CCMP1510</strain>
    </source>
</reference>
<feature type="compositionally biased region" description="Polar residues" evidence="1">
    <location>
        <begin position="57"/>
        <end position="69"/>
    </location>
</feature>
<organism evidence="2">
    <name type="scientific">Aureoumbra lagunensis</name>
    <dbReference type="NCBI Taxonomy" id="44058"/>
    <lineage>
        <taxon>Eukaryota</taxon>
        <taxon>Sar</taxon>
        <taxon>Stramenopiles</taxon>
        <taxon>Ochrophyta</taxon>
        <taxon>Pelagophyceae</taxon>
        <taxon>Pelagomonadales</taxon>
        <taxon>Aureoumbra</taxon>
    </lineage>
</organism>
<dbReference type="AlphaFoldDB" id="A0A7S3JYC5"/>
<feature type="region of interest" description="Disordered" evidence="1">
    <location>
        <begin position="1"/>
        <end position="136"/>
    </location>
</feature>